<sequence length="72" mass="7714">ESSPDRKHHVFNLQVPARHCKQTDALFPGPAVWGEQAQALQQLGTKAGRVGPQDPEGLLQDPGGASFPVRST</sequence>
<feature type="region of interest" description="Disordered" evidence="1">
    <location>
        <begin position="44"/>
        <end position="72"/>
    </location>
</feature>
<feature type="non-terminal residue" evidence="2">
    <location>
        <position position="1"/>
    </location>
</feature>
<protein>
    <submittedName>
        <fullName evidence="2">Uncharacterized protein</fullName>
    </submittedName>
</protein>
<evidence type="ECO:0000313" key="3">
    <source>
        <dbReference type="Proteomes" id="UP001266305"/>
    </source>
</evidence>
<gene>
    <name evidence="2" type="ORF">P7K49_023831</name>
</gene>
<evidence type="ECO:0000256" key="1">
    <source>
        <dbReference type="SAM" id="MobiDB-lite"/>
    </source>
</evidence>
<comment type="caution">
    <text evidence="2">The sequence shown here is derived from an EMBL/GenBank/DDBJ whole genome shotgun (WGS) entry which is preliminary data.</text>
</comment>
<accession>A0ABQ9UNM6</accession>
<reference evidence="2 3" key="1">
    <citation type="submission" date="2023-05" db="EMBL/GenBank/DDBJ databases">
        <title>B98-5 Cell Line De Novo Hybrid Assembly: An Optical Mapping Approach.</title>
        <authorList>
            <person name="Kananen K."/>
            <person name="Auerbach J.A."/>
            <person name="Kautto E."/>
            <person name="Blachly J.S."/>
        </authorList>
    </citation>
    <scope>NUCLEOTIDE SEQUENCE [LARGE SCALE GENOMIC DNA]</scope>
    <source>
        <strain evidence="2">B95-8</strain>
        <tissue evidence="2">Cell line</tissue>
    </source>
</reference>
<keyword evidence="3" id="KW-1185">Reference proteome</keyword>
<proteinExistence type="predicted"/>
<feature type="non-terminal residue" evidence="2">
    <location>
        <position position="72"/>
    </location>
</feature>
<organism evidence="2 3">
    <name type="scientific">Saguinus oedipus</name>
    <name type="common">Cotton-top tamarin</name>
    <name type="synonym">Oedipomidas oedipus</name>
    <dbReference type="NCBI Taxonomy" id="9490"/>
    <lineage>
        <taxon>Eukaryota</taxon>
        <taxon>Metazoa</taxon>
        <taxon>Chordata</taxon>
        <taxon>Craniata</taxon>
        <taxon>Vertebrata</taxon>
        <taxon>Euteleostomi</taxon>
        <taxon>Mammalia</taxon>
        <taxon>Eutheria</taxon>
        <taxon>Euarchontoglires</taxon>
        <taxon>Primates</taxon>
        <taxon>Haplorrhini</taxon>
        <taxon>Platyrrhini</taxon>
        <taxon>Cebidae</taxon>
        <taxon>Callitrichinae</taxon>
        <taxon>Saguinus</taxon>
    </lineage>
</organism>
<name>A0ABQ9UNM6_SAGOE</name>
<dbReference type="EMBL" id="JASSZA010000011">
    <property type="protein sequence ID" value="KAK2098380.1"/>
    <property type="molecule type" value="Genomic_DNA"/>
</dbReference>
<evidence type="ECO:0000313" key="2">
    <source>
        <dbReference type="EMBL" id="KAK2098380.1"/>
    </source>
</evidence>
<dbReference type="Proteomes" id="UP001266305">
    <property type="component" value="Unassembled WGS sequence"/>
</dbReference>